<evidence type="ECO:0000256" key="2">
    <source>
        <dbReference type="ARBA" id="ARBA00007330"/>
    </source>
</evidence>
<evidence type="ECO:0000313" key="8">
    <source>
        <dbReference type="EMBL" id="UFZ01365.1"/>
    </source>
</evidence>
<dbReference type="Gene3D" id="3.30.9.10">
    <property type="entry name" value="D-Amino Acid Oxidase, subunit A, domain 2"/>
    <property type="match status" value="1"/>
</dbReference>
<dbReference type="PANTHER" id="PTHR11985:SF15">
    <property type="entry name" value="GLYCEROL-3-PHOSPHATE DEHYDROGENASE, MITOCHONDRIAL"/>
    <property type="match status" value="1"/>
</dbReference>
<dbReference type="InterPro" id="IPR031656">
    <property type="entry name" value="DAO_C"/>
</dbReference>
<dbReference type="NCBIfam" id="NF008899">
    <property type="entry name" value="PRK12266.1"/>
    <property type="match status" value="1"/>
</dbReference>
<dbReference type="NCBIfam" id="NF009906">
    <property type="entry name" value="PRK13369.1"/>
    <property type="match status" value="1"/>
</dbReference>
<dbReference type="InterPro" id="IPR000447">
    <property type="entry name" value="G3P_DH_FAD-dep"/>
</dbReference>
<keyword evidence="9" id="KW-1185">Reference proteome</keyword>
<dbReference type="Gene3D" id="1.10.8.870">
    <property type="entry name" value="Alpha-glycerophosphate oxidase, cap domain"/>
    <property type="match status" value="1"/>
</dbReference>
<sequence length="516" mass="56027">MADYDLAIIGGGLNGVSLARDAAGRGLRVILIEQGDLGGAASSATSRLVHGDLAALERRSFLRVRAALAERDVWLGIAPHLVRPIRFAIPAHANERPPWLLRAGLWLYDRLAAHNRLPAATTLDVTHHPLGAALKRPIGTAVEYSDCVVDDSRLVVLTALDAAERGAAIRTGARCVRADRDRIWRLAMIDRGHRRIVTSRALANATGAWTLSTAETVLRQPPPRVSARQISQIVVPRLFDVDAVYVFQNPDGRLIFAQPYERDFTLIGTVAHGFKGDPAAVAMPAADVAYLCKAANRYFRADLQPADVVRTVSGANMMVLRGAEGARMEAVVSCHASRTKAPLLTMCGGDVTTARRRAEQAVSRLTPFYPMSARWTAGAPLPGGDFAWDRFEDVIDEVLERWRFLTEAEARRLVGAYGTRLAEILGDAKSRADLGEAFGPQLTEAEVRYLMAREWARFPEDVLWRRTKLGLTLTQGERDALATFMATAAGGRSTSRAAEGSGDSPARAVELQSIGG</sequence>
<dbReference type="SUPFAM" id="SSF51905">
    <property type="entry name" value="FAD/NAD(P)-binding domain"/>
    <property type="match status" value="1"/>
</dbReference>
<evidence type="ECO:0000259" key="6">
    <source>
        <dbReference type="Pfam" id="PF01266"/>
    </source>
</evidence>
<dbReference type="Pfam" id="PF01266">
    <property type="entry name" value="DAO"/>
    <property type="match status" value="1"/>
</dbReference>
<protein>
    <submittedName>
        <fullName evidence="8">Glycerol-3-phosphate dehydrogenase</fullName>
        <ecNumber evidence="8">1.1.5.3</ecNumber>
    </submittedName>
</protein>
<name>A0ABY3R329_9BRAD</name>
<dbReference type="InterPro" id="IPR038299">
    <property type="entry name" value="DAO_C_sf"/>
</dbReference>
<dbReference type="RefSeq" id="WP_231317164.1">
    <property type="nucleotide sequence ID" value="NZ_CP088156.1"/>
</dbReference>
<keyword evidence="4" id="KW-0274">FAD</keyword>
<comment type="cofactor">
    <cofactor evidence="1">
        <name>FAD</name>
        <dbReference type="ChEBI" id="CHEBI:57692"/>
    </cofactor>
</comment>
<gene>
    <name evidence="8" type="ORF">LQG66_18700</name>
</gene>
<evidence type="ECO:0000259" key="7">
    <source>
        <dbReference type="Pfam" id="PF16901"/>
    </source>
</evidence>
<dbReference type="EC" id="1.1.5.3" evidence="8"/>
<dbReference type="Pfam" id="PF16901">
    <property type="entry name" value="DAO_C"/>
    <property type="match status" value="1"/>
</dbReference>
<evidence type="ECO:0000256" key="1">
    <source>
        <dbReference type="ARBA" id="ARBA00001974"/>
    </source>
</evidence>
<dbReference type="Gene3D" id="6.10.250.1890">
    <property type="match status" value="1"/>
</dbReference>
<feature type="domain" description="FAD dependent oxidoreductase" evidence="6">
    <location>
        <begin position="5"/>
        <end position="315"/>
    </location>
</feature>
<dbReference type="PRINTS" id="PR01001">
    <property type="entry name" value="FADG3PDH"/>
</dbReference>
<dbReference type="InterPro" id="IPR036188">
    <property type="entry name" value="FAD/NAD-bd_sf"/>
</dbReference>
<dbReference type="PANTHER" id="PTHR11985">
    <property type="entry name" value="GLYCEROL-3-PHOSPHATE DEHYDROGENASE"/>
    <property type="match status" value="1"/>
</dbReference>
<keyword evidence="5 8" id="KW-0560">Oxidoreductase</keyword>
<evidence type="ECO:0000256" key="5">
    <source>
        <dbReference type="ARBA" id="ARBA00023002"/>
    </source>
</evidence>
<accession>A0ABY3R329</accession>
<reference evidence="8" key="1">
    <citation type="journal article" date="2024" name="Antonie Van Leeuwenhoek">
        <title>Bradyrhizobium ontarionense sp. nov., a novel bacterial symbiont isolated from Aeschynomene indica (Indian jointvetch), harbours photosynthesis, nitrogen fixation and nitrous oxide (N2O) reductase genes.</title>
        <authorList>
            <person name="Bromfield E.S.P."/>
            <person name="Cloutier S."/>
        </authorList>
    </citation>
    <scope>NUCLEOTIDE SEQUENCE</scope>
    <source>
        <strain evidence="8">A19</strain>
    </source>
</reference>
<evidence type="ECO:0000256" key="3">
    <source>
        <dbReference type="ARBA" id="ARBA00022630"/>
    </source>
</evidence>
<dbReference type="EMBL" id="CP088156">
    <property type="protein sequence ID" value="UFZ01365.1"/>
    <property type="molecule type" value="Genomic_DNA"/>
</dbReference>
<comment type="similarity">
    <text evidence="2">Belongs to the FAD-dependent glycerol-3-phosphate dehydrogenase family.</text>
</comment>
<dbReference type="GO" id="GO:0004368">
    <property type="term" value="F:glycerol-3-phosphate dehydrogenase (quinone) activity"/>
    <property type="evidence" value="ECO:0007669"/>
    <property type="project" value="UniProtKB-EC"/>
</dbReference>
<evidence type="ECO:0000256" key="4">
    <source>
        <dbReference type="ARBA" id="ARBA00022827"/>
    </source>
</evidence>
<organism evidence="8 9">
    <name type="scientific">Bradyrhizobium ontarionense</name>
    <dbReference type="NCBI Taxonomy" id="2898149"/>
    <lineage>
        <taxon>Bacteria</taxon>
        <taxon>Pseudomonadati</taxon>
        <taxon>Pseudomonadota</taxon>
        <taxon>Alphaproteobacteria</taxon>
        <taxon>Hyphomicrobiales</taxon>
        <taxon>Nitrobacteraceae</taxon>
        <taxon>Bradyrhizobium</taxon>
    </lineage>
</organism>
<feature type="domain" description="Alpha-glycerophosphate oxidase C-terminal" evidence="7">
    <location>
        <begin position="376"/>
        <end position="487"/>
    </location>
</feature>
<evidence type="ECO:0000313" key="9">
    <source>
        <dbReference type="Proteomes" id="UP001431010"/>
    </source>
</evidence>
<dbReference type="Gene3D" id="3.50.50.60">
    <property type="entry name" value="FAD/NAD(P)-binding domain"/>
    <property type="match status" value="1"/>
</dbReference>
<dbReference type="Proteomes" id="UP001431010">
    <property type="component" value="Chromosome"/>
</dbReference>
<dbReference type="InterPro" id="IPR006076">
    <property type="entry name" value="FAD-dep_OxRdtase"/>
</dbReference>
<keyword evidence="3" id="KW-0285">Flavoprotein</keyword>
<proteinExistence type="inferred from homology"/>